<keyword evidence="3" id="KW-1185">Reference proteome</keyword>
<evidence type="ECO:0000256" key="1">
    <source>
        <dbReference type="SAM" id="MobiDB-lite"/>
    </source>
</evidence>
<dbReference type="AlphaFoldDB" id="A0A9Q1LEE7"/>
<gene>
    <name evidence="2" type="ORF">K7X08_023197</name>
</gene>
<reference evidence="3" key="1">
    <citation type="journal article" date="2023" name="Proc. Natl. Acad. Sci. U.S.A.">
        <title>Genomic and structural basis for evolution of tropane alkaloid biosynthesis.</title>
        <authorList>
            <person name="Wanga Y.-J."/>
            <person name="Taina T."/>
            <person name="Yua J.-Y."/>
            <person name="Lia J."/>
            <person name="Xua B."/>
            <person name="Chenc J."/>
            <person name="D'Auriad J.C."/>
            <person name="Huanga J.-P."/>
            <person name="Huanga S.-X."/>
        </authorList>
    </citation>
    <scope>NUCLEOTIDE SEQUENCE [LARGE SCALE GENOMIC DNA]</scope>
    <source>
        <strain evidence="3">cv. KIB-2019</strain>
    </source>
</reference>
<proteinExistence type="predicted"/>
<feature type="region of interest" description="Disordered" evidence="1">
    <location>
        <begin position="1"/>
        <end position="29"/>
    </location>
</feature>
<dbReference type="Proteomes" id="UP001152561">
    <property type="component" value="Unassembled WGS sequence"/>
</dbReference>
<evidence type="ECO:0000313" key="3">
    <source>
        <dbReference type="Proteomes" id="UP001152561"/>
    </source>
</evidence>
<sequence length="184" mass="20888">MEQQPKHPHPQNIEQQPILRRDPSRSSDEVKAEVQQLMNDISMIYQGDAHDDENEQVTDGLLVIAGDGVVPPKKVHEVNMRADQIESSVKENEEVTDSHLVTIGDGVKDTLWNVIRDEETTRHGDFDSGTSKPIFDIKYPFMSDIDKFDPLSPSVQKFAKFIEDGLNMSRCVKILYRDGKNDLP</sequence>
<dbReference type="OrthoDB" id="1241720at2759"/>
<accession>A0A9Q1LEE7</accession>
<comment type="caution">
    <text evidence="2">The sequence shown here is derived from an EMBL/GenBank/DDBJ whole genome shotgun (WGS) entry which is preliminary data.</text>
</comment>
<organism evidence="2 3">
    <name type="scientific">Anisodus acutangulus</name>
    <dbReference type="NCBI Taxonomy" id="402998"/>
    <lineage>
        <taxon>Eukaryota</taxon>
        <taxon>Viridiplantae</taxon>
        <taxon>Streptophyta</taxon>
        <taxon>Embryophyta</taxon>
        <taxon>Tracheophyta</taxon>
        <taxon>Spermatophyta</taxon>
        <taxon>Magnoliopsida</taxon>
        <taxon>eudicotyledons</taxon>
        <taxon>Gunneridae</taxon>
        <taxon>Pentapetalae</taxon>
        <taxon>asterids</taxon>
        <taxon>lamiids</taxon>
        <taxon>Solanales</taxon>
        <taxon>Solanaceae</taxon>
        <taxon>Solanoideae</taxon>
        <taxon>Hyoscyameae</taxon>
        <taxon>Anisodus</taxon>
    </lineage>
</organism>
<feature type="compositionally biased region" description="Basic and acidic residues" evidence="1">
    <location>
        <begin position="19"/>
        <end position="29"/>
    </location>
</feature>
<name>A0A9Q1LEE7_9SOLA</name>
<protein>
    <submittedName>
        <fullName evidence="2">Uncharacterized protein</fullName>
    </submittedName>
</protein>
<evidence type="ECO:0000313" key="2">
    <source>
        <dbReference type="EMBL" id="KAJ8535477.1"/>
    </source>
</evidence>
<dbReference type="EMBL" id="JAJAGQ010000018">
    <property type="protein sequence ID" value="KAJ8535477.1"/>
    <property type="molecule type" value="Genomic_DNA"/>
</dbReference>